<gene>
    <name evidence="2" type="ORF">NDU88_004452</name>
</gene>
<accession>A0AAV7QCC0</accession>
<proteinExistence type="predicted"/>
<reference evidence="2" key="1">
    <citation type="journal article" date="2022" name="bioRxiv">
        <title>Sequencing and chromosome-scale assembly of the giantPleurodeles waltlgenome.</title>
        <authorList>
            <person name="Brown T."/>
            <person name="Elewa A."/>
            <person name="Iarovenko S."/>
            <person name="Subramanian E."/>
            <person name="Araus A.J."/>
            <person name="Petzold A."/>
            <person name="Susuki M."/>
            <person name="Suzuki K.-i.T."/>
            <person name="Hayashi T."/>
            <person name="Toyoda A."/>
            <person name="Oliveira C."/>
            <person name="Osipova E."/>
            <person name="Leigh N.D."/>
            <person name="Simon A."/>
            <person name="Yun M.H."/>
        </authorList>
    </citation>
    <scope>NUCLEOTIDE SEQUENCE</scope>
    <source>
        <strain evidence="2">20211129_DDA</strain>
        <tissue evidence="2">Liver</tissue>
    </source>
</reference>
<comment type="caution">
    <text evidence="2">The sequence shown here is derived from an EMBL/GenBank/DDBJ whole genome shotgun (WGS) entry which is preliminary data.</text>
</comment>
<evidence type="ECO:0000313" key="3">
    <source>
        <dbReference type="Proteomes" id="UP001066276"/>
    </source>
</evidence>
<dbReference type="PANTHER" id="PTHR45749">
    <property type="match status" value="1"/>
</dbReference>
<dbReference type="Proteomes" id="UP001066276">
    <property type="component" value="Chromosome 6"/>
</dbReference>
<evidence type="ECO:0000313" key="2">
    <source>
        <dbReference type="EMBL" id="KAJ1138061.1"/>
    </source>
</evidence>
<dbReference type="Pfam" id="PF14291">
    <property type="entry name" value="DUF4371"/>
    <property type="match status" value="1"/>
</dbReference>
<evidence type="ECO:0000259" key="1">
    <source>
        <dbReference type="Pfam" id="PF14291"/>
    </source>
</evidence>
<dbReference type="EMBL" id="JANPWB010000010">
    <property type="protein sequence ID" value="KAJ1138061.1"/>
    <property type="molecule type" value="Genomic_DNA"/>
</dbReference>
<dbReference type="PANTHER" id="PTHR45749:SF28">
    <property type="entry name" value="ZINC FINGER MYM-TYPE PROTEIN 1-LIKE-RELATED"/>
    <property type="match status" value="1"/>
</dbReference>
<sequence>MLGDTTIEAHISDAYRKALKKHNEAVYRNQHTLSKIIDCISFCGAFELALRGHDEYESSSNPGIFRGLVDLIARIDNEMEAHLESATVFKGTSNTIQNELLEYMLAIIRTYIVQQLKTTDFVAIQADDTTDVATKTQSVLIFWCLNNDSKVVERFYGFPHLEDSSADTIASAILHEINVIFPDPLQKQKLIAQSYDGALVMSGIFGGVQKTIRDV</sequence>
<feature type="domain" description="DUF4371" evidence="1">
    <location>
        <begin position="15"/>
        <end position="207"/>
    </location>
</feature>
<name>A0AAV7QCC0_PLEWA</name>
<protein>
    <recommendedName>
        <fullName evidence="1">DUF4371 domain-containing protein</fullName>
    </recommendedName>
</protein>
<dbReference type="AlphaFoldDB" id="A0AAV7QCC0"/>
<dbReference type="InterPro" id="IPR025398">
    <property type="entry name" value="DUF4371"/>
</dbReference>
<keyword evidence="3" id="KW-1185">Reference proteome</keyword>
<organism evidence="2 3">
    <name type="scientific">Pleurodeles waltl</name>
    <name type="common">Iberian ribbed newt</name>
    <dbReference type="NCBI Taxonomy" id="8319"/>
    <lineage>
        <taxon>Eukaryota</taxon>
        <taxon>Metazoa</taxon>
        <taxon>Chordata</taxon>
        <taxon>Craniata</taxon>
        <taxon>Vertebrata</taxon>
        <taxon>Euteleostomi</taxon>
        <taxon>Amphibia</taxon>
        <taxon>Batrachia</taxon>
        <taxon>Caudata</taxon>
        <taxon>Salamandroidea</taxon>
        <taxon>Salamandridae</taxon>
        <taxon>Pleurodelinae</taxon>
        <taxon>Pleurodeles</taxon>
    </lineage>
</organism>